<dbReference type="InterPro" id="IPR001604">
    <property type="entry name" value="Endo_G_ENPP1-like_dom"/>
</dbReference>
<dbReference type="EMBL" id="CALNXI010001233">
    <property type="protein sequence ID" value="CAH3161153.1"/>
    <property type="molecule type" value="Genomic_DNA"/>
</dbReference>
<dbReference type="InterPro" id="IPR044925">
    <property type="entry name" value="His-Me_finger_sf"/>
</dbReference>
<dbReference type="InterPro" id="IPR039015">
    <property type="entry name" value="ENDOD1"/>
</dbReference>
<dbReference type="Proteomes" id="UP001159427">
    <property type="component" value="Unassembled WGS sequence"/>
</dbReference>
<dbReference type="PANTHER" id="PTHR21472:SF26">
    <property type="entry name" value="ENDONUCLEASE DOMAIN CONTAINING 1"/>
    <property type="match status" value="1"/>
</dbReference>
<keyword evidence="4" id="KW-1185">Reference proteome</keyword>
<proteinExistence type="predicted"/>
<keyword evidence="1" id="KW-0732">Signal</keyword>
<evidence type="ECO:0000313" key="3">
    <source>
        <dbReference type="EMBL" id="CAH3161153.1"/>
    </source>
</evidence>
<feature type="chain" id="PRO_5045241705" description="DNA/RNA non-specific endonuclease/pyrophosphatase/phosphodiesterase domain-containing protein" evidence="1">
    <location>
        <begin position="22"/>
        <end position="372"/>
    </location>
</feature>
<gene>
    <name evidence="3" type="ORF">PEVE_00003841</name>
</gene>
<dbReference type="InterPro" id="IPR044929">
    <property type="entry name" value="DNA/RNA_non-sp_Endonuclease_sf"/>
</dbReference>
<dbReference type="Pfam" id="PF01223">
    <property type="entry name" value="Endonuclease_NS"/>
    <property type="match status" value="1"/>
</dbReference>
<name>A0ABN8QBB9_9CNID</name>
<dbReference type="SUPFAM" id="SSF54060">
    <property type="entry name" value="His-Me finger endonucleases"/>
    <property type="match status" value="1"/>
</dbReference>
<dbReference type="SMART" id="SM00892">
    <property type="entry name" value="Endonuclease_NS"/>
    <property type="match status" value="1"/>
</dbReference>
<reference evidence="3 4" key="1">
    <citation type="submission" date="2022-05" db="EMBL/GenBank/DDBJ databases">
        <authorList>
            <consortium name="Genoscope - CEA"/>
            <person name="William W."/>
        </authorList>
    </citation>
    <scope>NUCLEOTIDE SEQUENCE [LARGE SCALE GENOMIC DNA]</scope>
</reference>
<dbReference type="PANTHER" id="PTHR21472">
    <property type="entry name" value="ENDONUCLEASE DOMAIN-CONTAINING 1 PROTEIN ENDOD1"/>
    <property type="match status" value="1"/>
</dbReference>
<evidence type="ECO:0000313" key="4">
    <source>
        <dbReference type="Proteomes" id="UP001159427"/>
    </source>
</evidence>
<feature type="domain" description="DNA/RNA non-specific endonuclease/pyrophosphatase/phosphodiesterase" evidence="2">
    <location>
        <begin position="83"/>
        <end position="359"/>
    </location>
</feature>
<comment type="caution">
    <text evidence="3">The sequence shown here is derived from an EMBL/GenBank/DDBJ whole genome shotgun (WGS) entry which is preliminary data.</text>
</comment>
<sequence length="372" mass="42044">MARISAIIFVLVTCLPFETVAQLRCSTAGVAGLKGCECNFLGACDVSGRERAGMNISEHPPKGLERYARFEDSFGTNLAFLCEGKTVAILYDCFNRIPLYAATVVTGRQLSTRDSGRPKGLDGTFRQSGTALRTFFQQNENDYTQSSKRNTYYREKVGDKIVKDEQWNRALNMNPLLPTKSNVVMHKGHLIASMYGRGNYEKKVQTFFYTNAIPQFGDFNSVPWRICEQRLIRWGQDYCLNEKTPDGVRNVLMFIVVGAIPSTFKGRGPAKPRFFGSGGFSNFQDNVNFRVNVPSKMWTAACCTNEYTNGGRTYNVTRSTAFWRENTPGKFTCNRVRVDWLEVDLTPTGEERVNLFPFSTECRNKDNHVVLP</sequence>
<feature type="signal peptide" evidence="1">
    <location>
        <begin position="1"/>
        <end position="21"/>
    </location>
</feature>
<organism evidence="3 4">
    <name type="scientific">Porites evermanni</name>
    <dbReference type="NCBI Taxonomy" id="104178"/>
    <lineage>
        <taxon>Eukaryota</taxon>
        <taxon>Metazoa</taxon>
        <taxon>Cnidaria</taxon>
        <taxon>Anthozoa</taxon>
        <taxon>Hexacorallia</taxon>
        <taxon>Scleractinia</taxon>
        <taxon>Fungiina</taxon>
        <taxon>Poritidae</taxon>
        <taxon>Porites</taxon>
    </lineage>
</organism>
<evidence type="ECO:0000256" key="1">
    <source>
        <dbReference type="SAM" id="SignalP"/>
    </source>
</evidence>
<evidence type="ECO:0000259" key="2">
    <source>
        <dbReference type="SMART" id="SM00892"/>
    </source>
</evidence>
<accession>A0ABN8QBB9</accession>
<protein>
    <recommendedName>
        <fullName evidence="2">DNA/RNA non-specific endonuclease/pyrophosphatase/phosphodiesterase domain-containing protein</fullName>
    </recommendedName>
</protein>
<dbReference type="Gene3D" id="3.40.570.10">
    <property type="entry name" value="Extracellular Endonuclease, subunit A"/>
    <property type="match status" value="1"/>
</dbReference>